<dbReference type="InterPro" id="IPR027417">
    <property type="entry name" value="P-loop_NTPase"/>
</dbReference>
<sequence length="146" mass="16756">MNFACTVTTAEPAVSSLALRCTAPVNLPSKLRFAGQNWTNQMVKMLLEGTTDLPVLSGESKFIWIDVAGWENQLPPPVKPRALWSHLRFRNLPRGVEKKKVKVVFITRNLKDVFVSQYNFLKNFYAPIGYQGTWPQFFEYVFENGR</sequence>
<evidence type="ECO:0000256" key="2">
    <source>
        <dbReference type="ARBA" id="ARBA00022679"/>
    </source>
</evidence>
<keyword evidence="2" id="KW-0808">Transferase</keyword>
<feature type="domain" description="Sulfotransferase" evidence="3">
    <location>
        <begin position="37"/>
        <end position="141"/>
    </location>
</feature>
<dbReference type="Pfam" id="PF00685">
    <property type="entry name" value="Sulfotransfer_1"/>
    <property type="match status" value="1"/>
</dbReference>
<organism evidence="4 5">
    <name type="scientific">Batillaria attramentaria</name>
    <dbReference type="NCBI Taxonomy" id="370345"/>
    <lineage>
        <taxon>Eukaryota</taxon>
        <taxon>Metazoa</taxon>
        <taxon>Spiralia</taxon>
        <taxon>Lophotrochozoa</taxon>
        <taxon>Mollusca</taxon>
        <taxon>Gastropoda</taxon>
        <taxon>Caenogastropoda</taxon>
        <taxon>Sorbeoconcha</taxon>
        <taxon>Cerithioidea</taxon>
        <taxon>Batillariidae</taxon>
        <taxon>Batillaria</taxon>
    </lineage>
</organism>
<dbReference type="EMBL" id="JACVVK020000104">
    <property type="protein sequence ID" value="KAK7492343.1"/>
    <property type="molecule type" value="Genomic_DNA"/>
</dbReference>
<dbReference type="SUPFAM" id="SSF52540">
    <property type="entry name" value="P-loop containing nucleoside triphosphate hydrolases"/>
    <property type="match status" value="1"/>
</dbReference>
<comment type="similarity">
    <text evidence="1">Belongs to the sulfotransferase 1 family.</text>
</comment>
<evidence type="ECO:0000256" key="1">
    <source>
        <dbReference type="ARBA" id="ARBA00005771"/>
    </source>
</evidence>
<reference evidence="4 5" key="1">
    <citation type="journal article" date="2023" name="Sci. Data">
        <title>Genome assembly of the Korean intertidal mud-creeper Batillaria attramentaria.</title>
        <authorList>
            <person name="Patra A.K."/>
            <person name="Ho P.T."/>
            <person name="Jun S."/>
            <person name="Lee S.J."/>
            <person name="Kim Y."/>
            <person name="Won Y.J."/>
        </authorList>
    </citation>
    <scope>NUCLEOTIDE SEQUENCE [LARGE SCALE GENOMIC DNA]</scope>
    <source>
        <strain evidence="4">Wonlab-2016</strain>
    </source>
</reference>
<evidence type="ECO:0000259" key="3">
    <source>
        <dbReference type="Pfam" id="PF00685"/>
    </source>
</evidence>
<dbReference type="Proteomes" id="UP001519460">
    <property type="component" value="Unassembled WGS sequence"/>
</dbReference>
<dbReference type="Gene3D" id="3.40.50.300">
    <property type="entry name" value="P-loop containing nucleotide triphosphate hydrolases"/>
    <property type="match status" value="1"/>
</dbReference>
<accession>A0ABD0KYT8</accession>
<name>A0ABD0KYT8_9CAEN</name>
<dbReference type="AlphaFoldDB" id="A0ABD0KYT8"/>
<gene>
    <name evidence="4" type="ORF">BaRGS_00016440</name>
</gene>
<keyword evidence="5" id="KW-1185">Reference proteome</keyword>
<proteinExistence type="inferred from homology"/>
<comment type="caution">
    <text evidence="4">The sequence shown here is derived from an EMBL/GenBank/DDBJ whole genome shotgun (WGS) entry which is preliminary data.</text>
</comment>
<dbReference type="PANTHER" id="PTHR11783">
    <property type="entry name" value="SULFOTRANSFERASE SULT"/>
    <property type="match status" value="1"/>
</dbReference>
<dbReference type="InterPro" id="IPR000863">
    <property type="entry name" value="Sulfotransferase_dom"/>
</dbReference>
<protein>
    <recommendedName>
        <fullName evidence="3">Sulfotransferase domain-containing protein</fullName>
    </recommendedName>
</protein>
<evidence type="ECO:0000313" key="4">
    <source>
        <dbReference type="EMBL" id="KAK7492343.1"/>
    </source>
</evidence>
<evidence type="ECO:0000313" key="5">
    <source>
        <dbReference type="Proteomes" id="UP001519460"/>
    </source>
</evidence>
<dbReference type="GO" id="GO:0016740">
    <property type="term" value="F:transferase activity"/>
    <property type="evidence" value="ECO:0007669"/>
    <property type="project" value="UniProtKB-KW"/>
</dbReference>